<dbReference type="GO" id="GO:0005576">
    <property type="term" value="C:extracellular region"/>
    <property type="evidence" value="ECO:0007669"/>
    <property type="project" value="GOC"/>
</dbReference>
<comment type="function">
    <text evidence="3">Required for cytoplasmic pre-assembly of axonemal dyneins, thereby playing a central role in motility in cilia and flagella. Involved in pre-assembly of dynein arm complexes in the cytoplasm before intraflagellar transport loads them for the ciliary compartment.</text>
</comment>
<evidence type="ECO:0000256" key="1">
    <source>
        <dbReference type="ARBA" id="ARBA00022490"/>
    </source>
</evidence>
<proteinExistence type="inferred from homology"/>
<feature type="compositionally biased region" description="Polar residues" evidence="4">
    <location>
        <begin position="391"/>
        <end position="409"/>
    </location>
</feature>
<dbReference type="GO" id="GO:0070286">
    <property type="term" value="P:axonemal dynein complex assembly"/>
    <property type="evidence" value="ECO:0007669"/>
    <property type="project" value="UniProtKB-UniRule"/>
</dbReference>
<reference evidence="7" key="2">
    <citation type="submission" date="2004-02" db="EMBL/GenBank/DDBJ databases">
        <authorList>
            <consortium name="Genoscope"/>
            <consortium name="Whitehead Institute Centre for Genome Research"/>
        </authorList>
    </citation>
    <scope>NUCLEOTIDE SEQUENCE</scope>
</reference>
<keyword evidence="1 3" id="KW-0963">Cytoplasm</keyword>
<feature type="domain" description="PIH1D1/2/3 CS-like" evidence="6">
    <location>
        <begin position="252"/>
        <end position="351"/>
    </location>
</feature>
<comment type="caution">
    <text evidence="7">The sequence shown here is derived from an EMBL/GenBank/DDBJ whole genome shotgun (WGS) entry which is preliminary data.</text>
</comment>
<feature type="region of interest" description="Disordered" evidence="4">
    <location>
        <begin position="198"/>
        <end position="252"/>
    </location>
</feature>
<dbReference type="KEGG" id="tng:GSTEN00032189G001"/>
<evidence type="ECO:0000256" key="4">
    <source>
        <dbReference type="SAM" id="MobiDB-lite"/>
    </source>
</evidence>
<dbReference type="InterPro" id="IPR041442">
    <property type="entry name" value="PIH1D1/2/3_CS-like"/>
</dbReference>
<feature type="region of interest" description="Disordered" evidence="4">
    <location>
        <begin position="355"/>
        <end position="514"/>
    </location>
</feature>
<feature type="compositionally biased region" description="Basic and acidic residues" evidence="4">
    <location>
        <begin position="410"/>
        <end position="424"/>
    </location>
</feature>
<sequence length="538" mass="59639">MEPGDQLKELDLTVEEMDRLGKAFKEKTFRDLFFEYAQELADPENRRRYEEEIKILEQNRGNTIEFIHPEPVKALRTCMNGSQKCYINICASEKIGKPSCSPKVLEDGRGTLCWALPHILHPKKQELYRKGHKVTIYDVVFHPETLDLASKNKTFLDMVHDTAIQGIQSAFSVSLDRNGVKEIRAKCKGTPQTCVIRKPIPGYQEPPGKSDLPEFPYPDERRQPTSLQTDPTGPAVPTRSCAAGPRVQTKEPAKPKYTVRYRSYVDIQDFRRSRNSAQSPRPKEIVVTIDVPLLKEVTGARVEARERMLLLESESPAYRLELPLAYPVDEEKGEAKFSKQKGQLTVTLPVLPAQEASDWAPGPAPPEGHEQGDTDDRRGGASDAAEGSGCSGNQGDAAPSSTLEPTSKTRTSDTQENETERLKEGPPSSPSHTDGKVAEACSLPQQESNPEEPRGGSSSNEVPEEHPGSPQEQEGTDEDEDEDDLPAQQQVFQHQEPADQPPAAVLTEVDEDGKETVISDHSTSAGFTFQNSLLYELD</sequence>
<evidence type="ECO:0000256" key="3">
    <source>
        <dbReference type="HAMAP-Rule" id="MF_03069"/>
    </source>
</evidence>
<dbReference type="Pfam" id="PF08190">
    <property type="entry name" value="PIH1"/>
    <property type="match status" value="1"/>
</dbReference>
<feature type="compositionally biased region" description="Basic and acidic residues" evidence="4">
    <location>
        <begin position="367"/>
        <end position="380"/>
    </location>
</feature>
<dbReference type="PANTHER" id="PTHR22997:SF3">
    <property type="entry name" value="PROTEIN KINTOUN"/>
    <property type="match status" value="1"/>
</dbReference>
<feature type="domain" description="PIH1 N-terminal" evidence="5">
    <location>
        <begin position="40"/>
        <end position="203"/>
    </location>
</feature>
<dbReference type="EMBL" id="CAAE01015019">
    <property type="protein sequence ID" value="CAG10513.1"/>
    <property type="molecule type" value="Genomic_DNA"/>
</dbReference>
<name>Q4RM69_TETNG</name>
<dbReference type="PANTHER" id="PTHR22997">
    <property type="entry name" value="PIH1 DOMAIN-CONTAINING PROTEIN 1"/>
    <property type="match status" value="1"/>
</dbReference>
<dbReference type="GO" id="GO:0060285">
    <property type="term" value="P:cilium-dependent cell motility"/>
    <property type="evidence" value="ECO:0007669"/>
    <property type="project" value="UniProtKB-UniRule"/>
</dbReference>
<feature type="compositionally biased region" description="Acidic residues" evidence="4">
    <location>
        <begin position="474"/>
        <end position="485"/>
    </location>
</feature>
<dbReference type="InterPro" id="IPR012981">
    <property type="entry name" value="PIH1_N"/>
</dbReference>
<evidence type="ECO:0000259" key="5">
    <source>
        <dbReference type="Pfam" id="PF08190"/>
    </source>
</evidence>
<comment type="similarity">
    <text evidence="3">Belongs to the PIH1 family. Kintoun subfamily.</text>
</comment>
<evidence type="ECO:0000313" key="7">
    <source>
        <dbReference type="EMBL" id="CAG10513.1"/>
    </source>
</evidence>
<dbReference type="CDD" id="cd00298">
    <property type="entry name" value="ACD_sHsps_p23-like"/>
    <property type="match status" value="1"/>
</dbReference>
<organism evidence="7">
    <name type="scientific">Tetraodon nigroviridis</name>
    <name type="common">Spotted green pufferfish</name>
    <name type="synonym">Chelonodon nigroviridis</name>
    <dbReference type="NCBI Taxonomy" id="99883"/>
    <lineage>
        <taxon>Eukaryota</taxon>
        <taxon>Metazoa</taxon>
        <taxon>Chordata</taxon>
        <taxon>Craniata</taxon>
        <taxon>Vertebrata</taxon>
        <taxon>Euteleostomi</taxon>
        <taxon>Actinopterygii</taxon>
        <taxon>Neopterygii</taxon>
        <taxon>Teleostei</taxon>
        <taxon>Neoteleostei</taxon>
        <taxon>Acanthomorphata</taxon>
        <taxon>Eupercaria</taxon>
        <taxon>Tetraodontiformes</taxon>
        <taxon>Tetradontoidea</taxon>
        <taxon>Tetraodontidae</taxon>
        <taxon>Tetraodon</taxon>
    </lineage>
</organism>
<reference evidence="7" key="1">
    <citation type="journal article" date="2004" name="Nature">
        <title>Genome duplication in the teleost fish Tetraodon nigroviridis reveals the early vertebrate proto-karyotype.</title>
        <authorList>
            <person name="Jaillon O."/>
            <person name="Aury J.-M."/>
            <person name="Brunet F."/>
            <person name="Petit J.-L."/>
            <person name="Stange-Thomann N."/>
            <person name="Mauceli E."/>
            <person name="Bouneau L."/>
            <person name="Fischer C."/>
            <person name="Ozouf-Costaz C."/>
            <person name="Bernot A."/>
            <person name="Nicaud S."/>
            <person name="Jaffe D."/>
            <person name="Fisher S."/>
            <person name="Lutfalla G."/>
            <person name="Dossat C."/>
            <person name="Segurens B."/>
            <person name="Dasilva C."/>
            <person name="Salanoubat M."/>
            <person name="Levy M."/>
            <person name="Boudet N."/>
            <person name="Castellano S."/>
            <person name="Anthouard V."/>
            <person name="Jubin C."/>
            <person name="Castelli V."/>
            <person name="Katinka M."/>
            <person name="Vacherie B."/>
            <person name="Biemont C."/>
            <person name="Skalli Z."/>
            <person name="Cattolico L."/>
            <person name="Poulain J."/>
            <person name="De Berardinis V."/>
            <person name="Cruaud C."/>
            <person name="Duprat S."/>
            <person name="Brottier P."/>
            <person name="Coutanceau J.-P."/>
            <person name="Gouzy J."/>
            <person name="Parra G."/>
            <person name="Lardier G."/>
            <person name="Chapple C."/>
            <person name="McKernan K.J."/>
            <person name="McEwan P."/>
            <person name="Bosak S."/>
            <person name="Kellis M."/>
            <person name="Volff J.-N."/>
            <person name="Guigo R."/>
            <person name="Zody M.C."/>
            <person name="Mesirov J."/>
            <person name="Lindblad-Toh K."/>
            <person name="Birren B."/>
            <person name="Nusbaum C."/>
            <person name="Kahn D."/>
            <person name="Robinson-Rechavi M."/>
            <person name="Laudet V."/>
            <person name="Schachter V."/>
            <person name="Quetier F."/>
            <person name="Saurin W."/>
            <person name="Scarpelli C."/>
            <person name="Wincker P."/>
            <person name="Lander E.S."/>
            <person name="Weissenbach J."/>
            <person name="Roest Crollius H."/>
        </authorList>
    </citation>
    <scope>NUCLEOTIDE SEQUENCE [LARGE SCALE GENOMIC DNA]</scope>
</reference>
<dbReference type="GO" id="GO:0003351">
    <property type="term" value="P:epithelial cilium movement involved in extracellular fluid movement"/>
    <property type="evidence" value="ECO:0007669"/>
    <property type="project" value="TreeGrafter"/>
</dbReference>
<dbReference type="GO" id="GO:0120293">
    <property type="term" value="C:dynein axonemal particle"/>
    <property type="evidence" value="ECO:0007669"/>
    <property type="project" value="UniProtKB-SubCell"/>
</dbReference>
<comment type="subcellular location">
    <subcellularLocation>
        <location evidence="3">Cytoplasm</location>
    </subcellularLocation>
    <subcellularLocation>
        <location evidence="2">Dynein axonemal particle</location>
    </subcellularLocation>
    <text evidence="3">Localizes in the apical cytoplasm around the gamma-tubulin-positive pericentriolar region, not in the cilia.</text>
</comment>
<dbReference type="AlphaFoldDB" id="Q4RM69"/>
<dbReference type="Pfam" id="PF18201">
    <property type="entry name" value="PIH1_CS"/>
    <property type="match status" value="1"/>
</dbReference>
<protein>
    <recommendedName>
        <fullName evidence="3">Protein kintoun</fullName>
    </recommendedName>
    <alternativeName>
        <fullName evidence="3">Dynein assembly factor 2, axonemal</fullName>
    </alternativeName>
</protein>
<dbReference type="HAMAP" id="MF_03069">
    <property type="entry name" value="Kintoun"/>
    <property type="match status" value="1"/>
</dbReference>
<dbReference type="InterPro" id="IPR050734">
    <property type="entry name" value="PIH1/Kintoun_subfamily"/>
</dbReference>
<evidence type="ECO:0000259" key="6">
    <source>
        <dbReference type="Pfam" id="PF18201"/>
    </source>
</evidence>
<dbReference type="OrthoDB" id="546764at2759"/>
<dbReference type="HOGENOM" id="CLU_018349_1_0_1"/>
<evidence type="ECO:0000256" key="2">
    <source>
        <dbReference type="ARBA" id="ARBA00024190"/>
    </source>
</evidence>
<accession>Q4RM69</accession>
<dbReference type="InterPro" id="IPR034727">
    <property type="entry name" value="Kintoun"/>
</dbReference>
<gene>
    <name evidence="3" type="primary">DNAAF2</name>
    <name evidence="3" type="synonym">KTU</name>
    <name evidence="7" type="ORF">GSTENG00032189001</name>
</gene>